<reference evidence="6 7" key="1">
    <citation type="submission" date="2019-08" db="EMBL/GenBank/DDBJ databases">
        <title>Paraburkholderia sp. DCY113.</title>
        <authorList>
            <person name="Kang J."/>
        </authorList>
    </citation>
    <scope>NUCLEOTIDE SEQUENCE [LARGE SCALE GENOMIC DNA]</scope>
    <source>
        <strain evidence="6 7">DCY113</strain>
    </source>
</reference>
<dbReference type="InterPro" id="IPR013762">
    <property type="entry name" value="Integrase-like_cat_sf"/>
</dbReference>
<dbReference type="GO" id="GO:0015074">
    <property type="term" value="P:DNA integration"/>
    <property type="evidence" value="ECO:0007669"/>
    <property type="project" value="UniProtKB-KW"/>
</dbReference>
<feature type="compositionally biased region" description="Basic and acidic residues" evidence="4">
    <location>
        <begin position="157"/>
        <end position="169"/>
    </location>
</feature>
<dbReference type="CDD" id="cd00796">
    <property type="entry name" value="INT_Rci_Hp1_C"/>
    <property type="match status" value="1"/>
</dbReference>
<evidence type="ECO:0000259" key="5">
    <source>
        <dbReference type="PROSITE" id="PS51898"/>
    </source>
</evidence>
<dbReference type="InterPro" id="IPR002104">
    <property type="entry name" value="Integrase_catalytic"/>
</dbReference>
<name>A0A5B0HLJ7_9BURK</name>
<keyword evidence="3" id="KW-0233">DNA recombination</keyword>
<dbReference type="Gene3D" id="1.10.443.10">
    <property type="entry name" value="Intergrase catalytic core"/>
    <property type="match status" value="1"/>
</dbReference>
<feature type="region of interest" description="Disordered" evidence="4">
    <location>
        <begin position="150"/>
        <end position="169"/>
    </location>
</feature>
<sequence>MASFQKVKGGWRAYVERRGVRATGTYDTKAKAQAWAGEVEAAILNGTYRAPNAPPTAESMTVAELFRRYSQKVSTTKDGAKWEQSRIEKFLADNEAIAATRLSECTSQQFADWRDARLEHVSSATVIREMNLYSNIFCVARDESKLIEKSPLSGVRRPKEPKPRDRRISDDESEKLLFALGYGGNDFATISARVGAMFLFAIETGARASEMVRLTWDRVTLSRQYVHFPKTKNGFARDVALSPRAIKIIQSFAPLRDKENKADPVFKVNTSQLDALFRKARDKCKIKDLHFHDTRHEAITRLAKKLAVLDLARMVGIRDLDILMVYYNETAEDMAKKLAN</sequence>
<dbReference type="PANTHER" id="PTHR30349:SF94">
    <property type="entry name" value="INTEGRASE_RECOMBINASE HI_1414-RELATED"/>
    <property type="match status" value="1"/>
</dbReference>
<proteinExistence type="predicted"/>
<accession>A0A5B0HLJ7</accession>
<keyword evidence="2" id="KW-0238">DNA-binding</keyword>
<evidence type="ECO:0000256" key="1">
    <source>
        <dbReference type="ARBA" id="ARBA00022908"/>
    </source>
</evidence>
<dbReference type="AlphaFoldDB" id="A0A5B0HLJ7"/>
<dbReference type="InterPro" id="IPR011010">
    <property type="entry name" value="DNA_brk_join_enz"/>
</dbReference>
<dbReference type="EMBL" id="VTUZ01000001">
    <property type="protein sequence ID" value="KAA1015942.1"/>
    <property type="molecule type" value="Genomic_DNA"/>
</dbReference>
<dbReference type="Gene3D" id="1.10.150.130">
    <property type="match status" value="1"/>
</dbReference>
<organism evidence="6 7">
    <name type="scientific">Paraburkholderia panacisoli</name>
    <dbReference type="NCBI Taxonomy" id="2603818"/>
    <lineage>
        <taxon>Bacteria</taxon>
        <taxon>Pseudomonadati</taxon>
        <taxon>Pseudomonadota</taxon>
        <taxon>Betaproteobacteria</taxon>
        <taxon>Burkholderiales</taxon>
        <taxon>Burkholderiaceae</taxon>
        <taxon>Paraburkholderia</taxon>
    </lineage>
</organism>
<feature type="domain" description="Tyr recombinase" evidence="5">
    <location>
        <begin position="163"/>
        <end position="340"/>
    </location>
</feature>
<dbReference type="InterPro" id="IPR050090">
    <property type="entry name" value="Tyrosine_recombinase_XerCD"/>
</dbReference>
<evidence type="ECO:0000313" key="7">
    <source>
        <dbReference type="Proteomes" id="UP000325273"/>
    </source>
</evidence>
<gene>
    <name evidence="6" type="ORF">FVF58_00890</name>
</gene>
<protein>
    <submittedName>
        <fullName evidence="6">Site-specific integrase</fullName>
    </submittedName>
</protein>
<dbReference type="SUPFAM" id="SSF56349">
    <property type="entry name" value="DNA breaking-rejoining enzymes"/>
    <property type="match status" value="1"/>
</dbReference>
<keyword evidence="1" id="KW-0229">DNA integration</keyword>
<dbReference type="Pfam" id="PF00589">
    <property type="entry name" value="Phage_integrase"/>
    <property type="match status" value="1"/>
</dbReference>
<dbReference type="InterPro" id="IPR010998">
    <property type="entry name" value="Integrase_recombinase_N"/>
</dbReference>
<evidence type="ECO:0000256" key="3">
    <source>
        <dbReference type="ARBA" id="ARBA00023172"/>
    </source>
</evidence>
<dbReference type="PANTHER" id="PTHR30349">
    <property type="entry name" value="PHAGE INTEGRASE-RELATED"/>
    <property type="match status" value="1"/>
</dbReference>
<evidence type="ECO:0000313" key="6">
    <source>
        <dbReference type="EMBL" id="KAA1015942.1"/>
    </source>
</evidence>
<dbReference type="GO" id="GO:0003677">
    <property type="term" value="F:DNA binding"/>
    <property type="evidence" value="ECO:0007669"/>
    <property type="project" value="UniProtKB-KW"/>
</dbReference>
<dbReference type="PROSITE" id="PS51898">
    <property type="entry name" value="TYR_RECOMBINASE"/>
    <property type="match status" value="1"/>
</dbReference>
<keyword evidence="7" id="KW-1185">Reference proteome</keyword>
<comment type="caution">
    <text evidence="6">The sequence shown here is derived from an EMBL/GenBank/DDBJ whole genome shotgun (WGS) entry which is preliminary data.</text>
</comment>
<dbReference type="Proteomes" id="UP000325273">
    <property type="component" value="Unassembled WGS sequence"/>
</dbReference>
<evidence type="ECO:0000256" key="2">
    <source>
        <dbReference type="ARBA" id="ARBA00023125"/>
    </source>
</evidence>
<evidence type="ECO:0000256" key="4">
    <source>
        <dbReference type="SAM" id="MobiDB-lite"/>
    </source>
</evidence>
<dbReference type="GO" id="GO:0006310">
    <property type="term" value="P:DNA recombination"/>
    <property type="evidence" value="ECO:0007669"/>
    <property type="project" value="UniProtKB-KW"/>
</dbReference>